<accession>A0A7W7HVG4</accession>
<evidence type="ECO:0000313" key="3">
    <source>
        <dbReference type="Proteomes" id="UP000578112"/>
    </source>
</evidence>
<comment type="caution">
    <text evidence="2">The sequence shown here is derived from an EMBL/GenBank/DDBJ whole genome shotgun (WGS) entry which is preliminary data.</text>
</comment>
<dbReference type="Pfam" id="PF19457">
    <property type="entry name" value="DUF5994"/>
    <property type="match status" value="1"/>
</dbReference>
<name>A0A7W7HVG4_9ACTN</name>
<sequence>MKAATGTTHMTIASAAPPSVPRLRLEPTGSRRALLDGAWWPRGTDPAAELPGLVLAIDKLRGPVIRLVLTAAGWDSHPSRLTVNGRVLRLGYFTSQPLCLLTAICADNERVDLLVVAPGTGSDTAAAAMTMAATTTNLVHAQDILLAVGTPALRAAVDNAPEDAWETDGGRTGPAPAPAEHRGAQASRG</sequence>
<feature type="region of interest" description="Disordered" evidence="1">
    <location>
        <begin position="161"/>
        <end position="189"/>
    </location>
</feature>
<dbReference type="EMBL" id="JACHNH010000001">
    <property type="protein sequence ID" value="MBB4761552.1"/>
    <property type="molecule type" value="Genomic_DNA"/>
</dbReference>
<protein>
    <submittedName>
        <fullName evidence="2">Uncharacterized protein</fullName>
    </submittedName>
</protein>
<organism evidence="2 3">
    <name type="scientific">Actinoplanes digitatis</name>
    <dbReference type="NCBI Taxonomy" id="1868"/>
    <lineage>
        <taxon>Bacteria</taxon>
        <taxon>Bacillati</taxon>
        <taxon>Actinomycetota</taxon>
        <taxon>Actinomycetes</taxon>
        <taxon>Micromonosporales</taxon>
        <taxon>Micromonosporaceae</taxon>
        <taxon>Actinoplanes</taxon>
    </lineage>
</organism>
<dbReference type="AlphaFoldDB" id="A0A7W7HVG4"/>
<evidence type="ECO:0000256" key="1">
    <source>
        <dbReference type="SAM" id="MobiDB-lite"/>
    </source>
</evidence>
<gene>
    <name evidence="2" type="ORF">BJ971_002108</name>
</gene>
<evidence type="ECO:0000313" key="2">
    <source>
        <dbReference type="EMBL" id="MBB4761552.1"/>
    </source>
</evidence>
<feature type="region of interest" description="Disordered" evidence="1">
    <location>
        <begin position="1"/>
        <end position="24"/>
    </location>
</feature>
<reference evidence="2 3" key="1">
    <citation type="submission" date="2020-08" db="EMBL/GenBank/DDBJ databases">
        <title>Sequencing the genomes of 1000 actinobacteria strains.</title>
        <authorList>
            <person name="Klenk H.-P."/>
        </authorList>
    </citation>
    <scope>NUCLEOTIDE SEQUENCE [LARGE SCALE GENOMIC DNA]</scope>
    <source>
        <strain evidence="2 3">DSM 43149</strain>
    </source>
</reference>
<dbReference type="InterPro" id="IPR046036">
    <property type="entry name" value="DUF5994"/>
</dbReference>
<dbReference type="Proteomes" id="UP000578112">
    <property type="component" value="Unassembled WGS sequence"/>
</dbReference>
<dbReference type="RefSeq" id="WP_184992018.1">
    <property type="nucleotide sequence ID" value="NZ_BOMK01000001.1"/>
</dbReference>
<keyword evidence="3" id="KW-1185">Reference proteome</keyword>
<proteinExistence type="predicted"/>
<feature type="compositionally biased region" description="Polar residues" evidence="1">
    <location>
        <begin position="1"/>
        <end position="11"/>
    </location>
</feature>